<dbReference type="EMBL" id="MAGO01000004">
    <property type="protein sequence ID" value="OCC15613.1"/>
    <property type="molecule type" value="Genomic_DNA"/>
</dbReference>
<feature type="region of interest" description="Disordered" evidence="1">
    <location>
        <begin position="1"/>
        <end position="28"/>
    </location>
</feature>
<gene>
    <name evidence="2" type="ORF">DBT_0964</name>
</gene>
<keyword evidence="3" id="KW-1185">Reference proteome</keyword>
<evidence type="ECO:0000313" key="3">
    <source>
        <dbReference type="Proteomes" id="UP000093080"/>
    </source>
</evidence>
<name>A0A1B9F6V5_9BACT</name>
<comment type="caution">
    <text evidence="2">The sequence shown here is derived from an EMBL/GenBank/DDBJ whole genome shotgun (WGS) entry which is preliminary data.</text>
</comment>
<sequence>MPSQREEKISLAGPRERAARKTQTLNGPKRMEERILDTRIIFP</sequence>
<reference evidence="2 3" key="1">
    <citation type="submission" date="2016-06" db="EMBL/GenBank/DDBJ databases">
        <title>Respiratory ammonification of nitrate coupled to the oxidation of elemental sulfur in deep-sea autotrophic thermophilic bacteria.</title>
        <authorList>
            <person name="Slobodkina G.B."/>
            <person name="Mardanov A.V."/>
            <person name="Ravin N.V."/>
            <person name="Frolova A.A."/>
            <person name="Viryasiv M.B."/>
            <person name="Chernyh N.A."/>
            <person name="Bonch-Osmolovskaya E.A."/>
            <person name="Slobodkin A.I."/>
        </authorList>
    </citation>
    <scope>NUCLEOTIDE SEQUENCE [LARGE SCALE GENOMIC DNA]</scope>
    <source>
        <strain evidence="2 3">S69</strain>
    </source>
</reference>
<evidence type="ECO:0000256" key="1">
    <source>
        <dbReference type="SAM" id="MobiDB-lite"/>
    </source>
</evidence>
<feature type="compositionally biased region" description="Basic and acidic residues" evidence="1">
    <location>
        <begin position="1"/>
        <end position="19"/>
    </location>
</feature>
<organism evidence="2 3">
    <name type="scientific">Dissulfuribacter thermophilus</name>
    <dbReference type="NCBI Taxonomy" id="1156395"/>
    <lineage>
        <taxon>Bacteria</taxon>
        <taxon>Pseudomonadati</taxon>
        <taxon>Thermodesulfobacteriota</taxon>
        <taxon>Dissulfuribacteria</taxon>
        <taxon>Dissulfuribacterales</taxon>
        <taxon>Dissulfuribacteraceae</taxon>
        <taxon>Dissulfuribacter</taxon>
    </lineage>
</organism>
<proteinExistence type="predicted"/>
<evidence type="ECO:0000313" key="2">
    <source>
        <dbReference type="EMBL" id="OCC15613.1"/>
    </source>
</evidence>
<accession>A0A1B9F6V5</accession>
<dbReference type="AlphaFoldDB" id="A0A1B9F6V5"/>
<dbReference type="Proteomes" id="UP000093080">
    <property type="component" value="Unassembled WGS sequence"/>
</dbReference>
<protein>
    <submittedName>
        <fullName evidence="2">Uncharacterized protein</fullName>
    </submittedName>
</protein>